<comment type="caution">
    <text evidence="1">The sequence shown here is derived from an EMBL/GenBank/DDBJ whole genome shotgun (WGS) entry which is preliminary data.</text>
</comment>
<reference evidence="2" key="1">
    <citation type="submission" date="2016-08" db="EMBL/GenBank/DDBJ databases">
        <title>Comparative genomics of Lactococcus lactis strain WFLU12 isolated from the gastrointestinal tract of wild olive flounder (Paralichythys olivaceus).</title>
        <authorList>
            <person name="Nguyen T.L."/>
            <person name="Kim D.-H."/>
        </authorList>
    </citation>
    <scope>NUCLEOTIDE SEQUENCE [LARGE SCALE GENOMIC DNA]</scope>
    <source>
        <strain evidence="2">WFLU12</strain>
    </source>
</reference>
<evidence type="ECO:0000313" key="2">
    <source>
        <dbReference type="Proteomes" id="UP000234865"/>
    </source>
</evidence>
<dbReference type="AlphaFoldDB" id="A0A2N5WAA5"/>
<evidence type="ECO:0000313" key="1">
    <source>
        <dbReference type="EMBL" id="PLW59170.1"/>
    </source>
</evidence>
<dbReference type="Proteomes" id="UP000234865">
    <property type="component" value="Unassembled WGS sequence"/>
</dbReference>
<dbReference type="EMBL" id="PKRZ01000001">
    <property type="protein sequence ID" value="PLW59170.1"/>
    <property type="molecule type" value="Genomic_DNA"/>
</dbReference>
<gene>
    <name evidence="1" type="ORF">CYU10_000008</name>
</gene>
<protein>
    <submittedName>
        <fullName evidence="1">Uncharacterized protein</fullName>
    </submittedName>
</protein>
<proteinExistence type="predicted"/>
<dbReference type="RefSeq" id="WP_095586274.1">
    <property type="nucleotide sequence ID" value="NZ_PKRZ01000001.1"/>
</dbReference>
<sequence>MGKRRLVHEHRINENNYEELMDIFHNSYKLKNDLINMEKCAIKAEKLVNMDSPEASVIELVTAMNSLSTKLSTSSKLIENKAEKEIKEK</sequence>
<name>A0A2N5WAA5_LACLL</name>
<organism evidence="1 2">
    <name type="scientific">Lactococcus lactis subsp. lactis</name>
    <name type="common">Streptococcus lactis</name>
    <dbReference type="NCBI Taxonomy" id="1360"/>
    <lineage>
        <taxon>Bacteria</taxon>
        <taxon>Bacillati</taxon>
        <taxon>Bacillota</taxon>
        <taxon>Bacilli</taxon>
        <taxon>Lactobacillales</taxon>
        <taxon>Streptococcaceae</taxon>
        <taxon>Lactococcus</taxon>
    </lineage>
</organism>
<accession>A0A2N5WAA5</accession>